<dbReference type="SUPFAM" id="SSF56801">
    <property type="entry name" value="Acetyl-CoA synthetase-like"/>
    <property type="match status" value="1"/>
</dbReference>
<keyword evidence="4" id="KW-0436">Ligase</keyword>
<dbReference type="PANTHER" id="PTHR24096">
    <property type="entry name" value="LONG-CHAIN-FATTY-ACID--COA LIGASE"/>
    <property type="match status" value="1"/>
</dbReference>
<dbReference type="GO" id="GO:0044550">
    <property type="term" value="P:secondary metabolite biosynthetic process"/>
    <property type="evidence" value="ECO:0007669"/>
    <property type="project" value="UniProtKB-ARBA"/>
</dbReference>
<protein>
    <submittedName>
        <fullName evidence="6">NRPS-like protein biosynthetic cluster</fullName>
    </submittedName>
</protein>
<evidence type="ECO:0000313" key="7">
    <source>
        <dbReference type="Proteomes" id="UP001216150"/>
    </source>
</evidence>
<dbReference type="InterPro" id="IPR045851">
    <property type="entry name" value="AMP-bd_C_sf"/>
</dbReference>
<comment type="similarity">
    <text evidence="1">Belongs to the ATP-dependent AMP-binding enzyme family.</text>
</comment>
<sequence length="973" mass="107473">MIPPSELIGSPLPQNDLTINELWLRNVRDYESTLALICTHQAPNLYDISNMSALSHQDKDSYLRWTYGDLERAIKIFARGLRRHGLKEGDTLLTFTSNCAEFVISTWAAYRIGLIHVPLNPKNLSYDQEVQHMLDTAIASSQSKNLGVIAGSADLCEAIDKLTAGINCMKILVEVKGSETGWTPYEDLMQDCDGIQQGYDCSEHNMKAFKPKEQSLFFTSGTTSLPKGCLLQTSIYPFTVANNWRQGDMPMLPGNKFTLALPNNHAFGYMCLMSCFVNAATVIFPGPVFDPETMTQAIQKEQCEYTALVPTMVLALSLCQKSPTQKLSSLRRVILAGAPPTEEVVRTCLEDLGALGVQNHYGMTEGVLANTRIACTPSDIIAGGDVILGKPLPGAKIRICAQDSTVPLPAGDSGEMHFSGPTLVERYLAVDDDDHFYVEENGDKWFRTGDKAFIGTDGQLYLVGRFKETIIRGGENVEPSAIEATICQDPEFYSFEPQIVKCPDQIAGEVPVAVINKNIDKDTEHRLMERVSDNMGALYVPASVISLQSLGLKSFPRTMGGKIQKKRLEELVCERNRLTAKSSSPVANQNSSENVLGSQIVASLLSALEQHRRMPIHPPTRMIDLGVDSITSIAINHQVRKETGVSLPPSVFFAQTSFEAISERLSPISDPMELLNFSVPTTEEPPELCFSTLLQGTPKSEQPALFLLPPGSGYAFSYEALPKFSNDIAVYSLGSPFFMTKSEGTWSVEEASAIYARTIQHIQPQGPYMLSGWSMGAIIAYEVAFQLSQQGKRILGVINLDMGVSRPLTIKIPEPSVELFKIIGFYPPIHRKGQPDMEIPGYRKRHSISSFRAKMRYSPRPMSSLMNAGPVRIFIIWAAHGDHDRLLDVIHEADQILKQHGPDTELRADGAWLRLPRERFDSGGWGELVGEKNVDFQIVKGAAHDTMMDPGIVDSVAANMEMIIDKWLSQPCP</sequence>
<dbReference type="InterPro" id="IPR020806">
    <property type="entry name" value="PKS_PP-bd"/>
</dbReference>
<dbReference type="Gene3D" id="3.30.300.30">
    <property type="match status" value="1"/>
</dbReference>
<organism evidence="6 7">
    <name type="scientific">Penicillium hetheringtonii</name>
    <dbReference type="NCBI Taxonomy" id="911720"/>
    <lineage>
        <taxon>Eukaryota</taxon>
        <taxon>Fungi</taxon>
        <taxon>Dikarya</taxon>
        <taxon>Ascomycota</taxon>
        <taxon>Pezizomycotina</taxon>
        <taxon>Eurotiomycetes</taxon>
        <taxon>Eurotiomycetidae</taxon>
        <taxon>Eurotiales</taxon>
        <taxon>Aspergillaceae</taxon>
        <taxon>Penicillium</taxon>
    </lineage>
</organism>
<feature type="domain" description="Carrier" evidence="5">
    <location>
        <begin position="591"/>
        <end position="669"/>
    </location>
</feature>
<dbReference type="GO" id="GO:0016405">
    <property type="term" value="F:CoA-ligase activity"/>
    <property type="evidence" value="ECO:0007669"/>
    <property type="project" value="TreeGrafter"/>
</dbReference>
<keyword evidence="7" id="KW-1185">Reference proteome</keyword>
<dbReference type="GO" id="GO:0031177">
    <property type="term" value="F:phosphopantetheine binding"/>
    <property type="evidence" value="ECO:0007669"/>
    <property type="project" value="InterPro"/>
</dbReference>
<proteinExistence type="inferred from homology"/>
<dbReference type="CDD" id="cd04433">
    <property type="entry name" value="AFD_class_I"/>
    <property type="match status" value="1"/>
</dbReference>
<dbReference type="GO" id="GO:0072330">
    <property type="term" value="P:monocarboxylic acid biosynthetic process"/>
    <property type="evidence" value="ECO:0007669"/>
    <property type="project" value="UniProtKB-ARBA"/>
</dbReference>
<dbReference type="PROSITE" id="PS50075">
    <property type="entry name" value="CARRIER"/>
    <property type="match status" value="1"/>
</dbReference>
<dbReference type="Gene3D" id="3.40.50.12780">
    <property type="entry name" value="N-terminal domain of ligase-like"/>
    <property type="match status" value="1"/>
</dbReference>
<evidence type="ECO:0000259" key="5">
    <source>
        <dbReference type="PROSITE" id="PS50075"/>
    </source>
</evidence>
<dbReference type="AlphaFoldDB" id="A0AAD6E234"/>
<evidence type="ECO:0000256" key="2">
    <source>
        <dbReference type="ARBA" id="ARBA00022450"/>
    </source>
</evidence>
<accession>A0AAD6E234</accession>
<dbReference type="InterPro" id="IPR001031">
    <property type="entry name" value="Thioesterase"/>
</dbReference>
<reference evidence="6 7" key="1">
    <citation type="journal article" date="2023" name="IMA Fungus">
        <title>Comparative genomic study of the Penicillium genus elucidates a diverse pangenome and 15 lateral gene transfer events.</title>
        <authorList>
            <person name="Petersen C."/>
            <person name="Sorensen T."/>
            <person name="Nielsen M.R."/>
            <person name="Sondergaard T.E."/>
            <person name="Sorensen J.L."/>
            <person name="Fitzpatrick D.A."/>
            <person name="Frisvad J.C."/>
            <person name="Nielsen K.L."/>
        </authorList>
    </citation>
    <scope>NUCLEOTIDE SEQUENCE [LARGE SCALE GENOMIC DNA]</scope>
    <source>
        <strain evidence="6 7">IBT 29057</strain>
    </source>
</reference>
<dbReference type="PANTHER" id="PTHR24096:SF149">
    <property type="entry name" value="AMP-BINDING DOMAIN-CONTAINING PROTEIN-RELATED"/>
    <property type="match status" value="1"/>
</dbReference>
<dbReference type="InterPro" id="IPR000873">
    <property type="entry name" value="AMP-dep_synth/lig_dom"/>
</dbReference>
<dbReference type="Gene3D" id="3.40.50.1820">
    <property type="entry name" value="alpha/beta hydrolase"/>
    <property type="match status" value="1"/>
</dbReference>
<dbReference type="Proteomes" id="UP001216150">
    <property type="component" value="Unassembled WGS sequence"/>
</dbReference>
<keyword evidence="3" id="KW-0597">Phosphoprotein</keyword>
<comment type="caution">
    <text evidence="6">The sequence shown here is derived from an EMBL/GenBank/DDBJ whole genome shotgun (WGS) entry which is preliminary data.</text>
</comment>
<gene>
    <name evidence="6" type="ORF">N7450_000144</name>
</gene>
<dbReference type="EMBL" id="JAQJAC010000001">
    <property type="protein sequence ID" value="KAJ5599077.1"/>
    <property type="molecule type" value="Genomic_DNA"/>
</dbReference>
<dbReference type="SUPFAM" id="SSF47336">
    <property type="entry name" value="ACP-like"/>
    <property type="match status" value="1"/>
</dbReference>
<evidence type="ECO:0000256" key="1">
    <source>
        <dbReference type="ARBA" id="ARBA00006432"/>
    </source>
</evidence>
<dbReference type="InterPro" id="IPR042099">
    <property type="entry name" value="ANL_N_sf"/>
</dbReference>
<name>A0AAD6E234_9EURO</name>
<keyword evidence="2" id="KW-0596">Phosphopantetheine</keyword>
<dbReference type="InterPro" id="IPR009081">
    <property type="entry name" value="PP-bd_ACP"/>
</dbReference>
<dbReference type="InterPro" id="IPR036736">
    <property type="entry name" value="ACP-like_sf"/>
</dbReference>
<dbReference type="SMART" id="SM00823">
    <property type="entry name" value="PKS_PP"/>
    <property type="match status" value="1"/>
</dbReference>
<evidence type="ECO:0000256" key="4">
    <source>
        <dbReference type="ARBA" id="ARBA00022598"/>
    </source>
</evidence>
<dbReference type="Gene3D" id="1.10.1200.10">
    <property type="entry name" value="ACP-like"/>
    <property type="match status" value="1"/>
</dbReference>
<dbReference type="Pfam" id="PF00550">
    <property type="entry name" value="PP-binding"/>
    <property type="match status" value="1"/>
</dbReference>
<dbReference type="GO" id="GO:0017000">
    <property type="term" value="P:antibiotic biosynthetic process"/>
    <property type="evidence" value="ECO:0007669"/>
    <property type="project" value="UniProtKB-ARBA"/>
</dbReference>
<dbReference type="SUPFAM" id="SSF53474">
    <property type="entry name" value="alpha/beta-Hydrolases"/>
    <property type="match status" value="1"/>
</dbReference>
<evidence type="ECO:0000313" key="6">
    <source>
        <dbReference type="EMBL" id="KAJ5599077.1"/>
    </source>
</evidence>
<evidence type="ECO:0000256" key="3">
    <source>
        <dbReference type="ARBA" id="ARBA00022553"/>
    </source>
</evidence>
<dbReference type="Pfam" id="PF00975">
    <property type="entry name" value="Thioesterase"/>
    <property type="match status" value="1"/>
</dbReference>
<dbReference type="Pfam" id="PF00501">
    <property type="entry name" value="AMP-binding"/>
    <property type="match status" value="1"/>
</dbReference>
<dbReference type="InterPro" id="IPR029058">
    <property type="entry name" value="AB_hydrolase_fold"/>
</dbReference>